<dbReference type="InterPro" id="IPR036412">
    <property type="entry name" value="HAD-like_sf"/>
</dbReference>
<evidence type="ECO:0000313" key="6">
    <source>
        <dbReference type="Proteomes" id="UP000243180"/>
    </source>
</evidence>
<keyword evidence="4" id="KW-0479">Metal-binding</keyword>
<keyword evidence="3 4" id="KW-0378">Hydrolase</keyword>
<dbReference type="AlphaFoldDB" id="A0A1B4XHN0"/>
<dbReference type="Gene3D" id="3.40.50.1000">
    <property type="entry name" value="HAD superfamily/HAD-like"/>
    <property type="match status" value="2"/>
</dbReference>
<comment type="catalytic activity">
    <reaction evidence="4">
        <text>alpha,alpha-trehalose 6-phosphate + H2O = alpha,alpha-trehalose + phosphate</text>
        <dbReference type="Rhea" id="RHEA:23420"/>
        <dbReference type="ChEBI" id="CHEBI:15377"/>
        <dbReference type="ChEBI" id="CHEBI:16551"/>
        <dbReference type="ChEBI" id="CHEBI:43474"/>
        <dbReference type="ChEBI" id="CHEBI:58429"/>
        <dbReference type="EC" id="3.1.3.12"/>
    </reaction>
</comment>
<evidence type="ECO:0000256" key="1">
    <source>
        <dbReference type="ARBA" id="ARBA00005199"/>
    </source>
</evidence>
<organism evidence="5 6">
    <name type="scientific">Sulfuricaulis limicola</name>
    <dbReference type="NCBI Taxonomy" id="1620215"/>
    <lineage>
        <taxon>Bacteria</taxon>
        <taxon>Pseudomonadati</taxon>
        <taxon>Pseudomonadota</taxon>
        <taxon>Gammaproteobacteria</taxon>
        <taxon>Acidiferrobacterales</taxon>
        <taxon>Acidiferrobacteraceae</taxon>
        <taxon>Sulfuricaulis</taxon>
    </lineage>
</organism>
<sequence length="265" mass="30303">MRPLHQQQGLEDFFRRLRTAPERVLLLDYDGTLAPFRIRTDEALPYPGVRDILDAIMESGHTRLVIVSGRWTRDLQPLLGLRRLPEIWGSHGWEQLKPDGQYTVARMNEMALQHLADADTWTAEIEARGGRCEIKPGGLAIHWRGLDQDRIADIRSLVFQNLLMKEMQKTLVWHDFDGGIELRVPGRHKGFVVNAVLAEMAQETAAAYLGDDTTDEDAFNAIRGRGIGVLVRPQFRATTANFWLQPPEELLDFLRQWHETSGEMK</sequence>
<accession>A0A1B4XHN0</accession>
<proteinExistence type="inferred from homology"/>
<reference evidence="5 6" key="1">
    <citation type="submission" date="2015-05" db="EMBL/GenBank/DDBJ databases">
        <title>Complete genome sequence of a sulfur-oxidizing gammaproteobacterium strain HA5.</title>
        <authorList>
            <person name="Miura A."/>
            <person name="Kojima H."/>
            <person name="Fukui M."/>
        </authorList>
    </citation>
    <scope>NUCLEOTIDE SEQUENCE [LARGE SCALE GENOMIC DNA]</scope>
    <source>
        <strain evidence="5 6">HA5</strain>
    </source>
</reference>
<comment type="similarity">
    <text evidence="2 4">Belongs to the trehalose phosphatase family.</text>
</comment>
<keyword evidence="6" id="KW-1185">Reference proteome</keyword>
<dbReference type="UniPathway" id="UPA00299"/>
<dbReference type="NCBIfam" id="TIGR01484">
    <property type="entry name" value="HAD-SF-IIB"/>
    <property type="match status" value="1"/>
</dbReference>
<dbReference type="KEGG" id="slim:SCL_1998"/>
<gene>
    <name evidence="5" type="ORF">SCL_1998</name>
</gene>
<dbReference type="EMBL" id="AP014879">
    <property type="protein sequence ID" value="BAV34289.1"/>
    <property type="molecule type" value="Genomic_DNA"/>
</dbReference>
<dbReference type="GO" id="GO:0005992">
    <property type="term" value="P:trehalose biosynthetic process"/>
    <property type="evidence" value="ECO:0007669"/>
    <property type="project" value="UniProtKB-UniPathway"/>
</dbReference>
<protein>
    <recommendedName>
        <fullName evidence="4">Trehalose 6-phosphate phosphatase</fullName>
        <ecNumber evidence="4">3.1.3.12</ecNumber>
    </recommendedName>
</protein>
<name>A0A1B4XHN0_9GAMM</name>
<dbReference type="OrthoDB" id="9816160at2"/>
<dbReference type="InterPro" id="IPR023214">
    <property type="entry name" value="HAD_sf"/>
</dbReference>
<dbReference type="GO" id="GO:0000287">
    <property type="term" value="F:magnesium ion binding"/>
    <property type="evidence" value="ECO:0007669"/>
    <property type="project" value="UniProtKB-ARBA"/>
</dbReference>
<evidence type="ECO:0000256" key="3">
    <source>
        <dbReference type="ARBA" id="ARBA00022801"/>
    </source>
</evidence>
<dbReference type="InterPro" id="IPR006379">
    <property type="entry name" value="HAD-SF_hydro_IIB"/>
</dbReference>
<dbReference type="GO" id="GO:0004805">
    <property type="term" value="F:trehalose-phosphatase activity"/>
    <property type="evidence" value="ECO:0007669"/>
    <property type="project" value="UniProtKB-EC"/>
</dbReference>
<dbReference type="InterPro" id="IPR003337">
    <property type="entry name" value="Trehalose_PPase"/>
</dbReference>
<dbReference type="NCBIfam" id="TIGR00685">
    <property type="entry name" value="T6PP"/>
    <property type="match status" value="1"/>
</dbReference>
<evidence type="ECO:0000313" key="5">
    <source>
        <dbReference type="EMBL" id="BAV34289.1"/>
    </source>
</evidence>
<comment type="pathway">
    <text evidence="1 4">Glycan biosynthesis; trehalose biosynthesis.</text>
</comment>
<comment type="cofactor">
    <cofactor evidence="4">
        <name>Mg(2+)</name>
        <dbReference type="ChEBI" id="CHEBI:18420"/>
    </cofactor>
</comment>
<dbReference type="PANTHER" id="PTHR43768">
    <property type="entry name" value="TREHALOSE 6-PHOSPHATE PHOSPHATASE"/>
    <property type="match status" value="1"/>
</dbReference>
<dbReference type="Pfam" id="PF02358">
    <property type="entry name" value="Trehalose_PPase"/>
    <property type="match status" value="1"/>
</dbReference>
<dbReference type="RefSeq" id="WP_096361050.1">
    <property type="nucleotide sequence ID" value="NZ_AP014879.1"/>
</dbReference>
<dbReference type="SUPFAM" id="SSF56784">
    <property type="entry name" value="HAD-like"/>
    <property type="match status" value="1"/>
</dbReference>
<dbReference type="InParanoid" id="A0A1B4XHN0"/>
<keyword evidence="4" id="KW-0460">Magnesium</keyword>
<dbReference type="Proteomes" id="UP000243180">
    <property type="component" value="Chromosome"/>
</dbReference>
<dbReference type="PANTHER" id="PTHR43768:SF3">
    <property type="entry name" value="TREHALOSE 6-PHOSPHATE PHOSPHATASE"/>
    <property type="match status" value="1"/>
</dbReference>
<dbReference type="EC" id="3.1.3.12" evidence="4"/>
<dbReference type="FunCoup" id="A0A1B4XHN0">
    <property type="interactions" value="54"/>
</dbReference>
<evidence type="ECO:0000256" key="4">
    <source>
        <dbReference type="RuleBase" id="RU361117"/>
    </source>
</evidence>
<evidence type="ECO:0000256" key="2">
    <source>
        <dbReference type="ARBA" id="ARBA00008770"/>
    </source>
</evidence>
<dbReference type="InterPro" id="IPR044651">
    <property type="entry name" value="OTSB-like"/>
</dbReference>
<comment type="function">
    <text evidence="4">Removes the phosphate from trehalose 6-phosphate to produce free trehalose.</text>
</comment>